<evidence type="ECO:0000256" key="4">
    <source>
        <dbReference type="ARBA" id="ARBA00022692"/>
    </source>
</evidence>
<dbReference type="RefSeq" id="WP_085752285.1">
    <property type="nucleotide sequence ID" value="NZ_BSPR01000006.1"/>
</dbReference>
<sequence length="224" mass="24327">MDDEPIQTGRQLGLYSCHTCGRVSERQGHAAPDAPLACPRCGTHLHHRNPRSLERAWAYTWAAIVLYLPANLLPVMTTISLQGAVDHTILGGIHELWMNRDWGLAVIVFVASVAVPIVKIASLVLLLLSAGRNSTWCSRERTALWRGIEAVGHWSMLDVFVVVLLVGMIHFGPLAGVEPEPGLVAFGAVVVLTILGVSSFDPRLLWPDPADNPPQPNASPPPHE</sequence>
<reference evidence="7 8" key="1">
    <citation type="submission" date="2016-04" db="EMBL/GenBank/DDBJ databases">
        <title>Complete genome sequence of natural rubber-degrading, novel Gram-negative bacterium, Rhizobacter gummiphilus strain NS21.</title>
        <authorList>
            <person name="Tabata M."/>
            <person name="Kasai D."/>
            <person name="Fukuda M."/>
        </authorList>
    </citation>
    <scope>NUCLEOTIDE SEQUENCE [LARGE SCALE GENOMIC DNA]</scope>
    <source>
        <strain evidence="7 8">NS21</strain>
    </source>
</reference>
<dbReference type="InterPro" id="IPR051800">
    <property type="entry name" value="PqiA-PqiB_transport"/>
</dbReference>
<accession>A0A1W6LCK9</accession>
<dbReference type="EMBL" id="CP015118">
    <property type="protein sequence ID" value="ARN21990.1"/>
    <property type="molecule type" value="Genomic_DNA"/>
</dbReference>
<dbReference type="Pfam" id="PF04403">
    <property type="entry name" value="PqiA"/>
    <property type="match status" value="1"/>
</dbReference>
<dbReference type="OrthoDB" id="9800207at2"/>
<evidence type="ECO:0000256" key="6">
    <source>
        <dbReference type="ARBA" id="ARBA00023136"/>
    </source>
</evidence>
<keyword evidence="4" id="KW-0812">Transmembrane</keyword>
<dbReference type="STRING" id="946333.A4W93_19970"/>
<keyword evidence="5" id="KW-1133">Transmembrane helix</keyword>
<keyword evidence="6" id="KW-0472">Membrane</keyword>
<dbReference type="AlphaFoldDB" id="A0A1W6LCK9"/>
<evidence type="ECO:0000313" key="8">
    <source>
        <dbReference type="Proteomes" id="UP000193427"/>
    </source>
</evidence>
<evidence type="ECO:0000256" key="2">
    <source>
        <dbReference type="ARBA" id="ARBA00022475"/>
    </source>
</evidence>
<gene>
    <name evidence="7" type="ORF">A4W93_19970</name>
</gene>
<evidence type="ECO:0000256" key="5">
    <source>
        <dbReference type="ARBA" id="ARBA00022989"/>
    </source>
</evidence>
<evidence type="ECO:0000256" key="3">
    <source>
        <dbReference type="ARBA" id="ARBA00022519"/>
    </source>
</evidence>
<comment type="subcellular location">
    <subcellularLocation>
        <location evidence="1">Cell inner membrane</location>
    </subcellularLocation>
</comment>
<evidence type="ECO:0000313" key="7">
    <source>
        <dbReference type="EMBL" id="ARN21990.1"/>
    </source>
</evidence>
<protein>
    <submittedName>
        <fullName evidence="7">Uncharacterized protein</fullName>
    </submittedName>
</protein>
<keyword evidence="8" id="KW-1185">Reference proteome</keyword>
<name>A0A1W6LCK9_9BURK</name>
<dbReference type="InterPro" id="IPR007498">
    <property type="entry name" value="PqiA-like"/>
</dbReference>
<dbReference type="Proteomes" id="UP000193427">
    <property type="component" value="Chromosome"/>
</dbReference>
<evidence type="ECO:0000256" key="1">
    <source>
        <dbReference type="ARBA" id="ARBA00004533"/>
    </source>
</evidence>
<keyword evidence="2" id="KW-1003">Cell membrane</keyword>
<keyword evidence="3" id="KW-0997">Cell inner membrane</keyword>
<organism evidence="7 8">
    <name type="scientific">Piscinibacter gummiphilus</name>
    <dbReference type="NCBI Taxonomy" id="946333"/>
    <lineage>
        <taxon>Bacteria</taxon>
        <taxon>Pseudomonadati</taxon>
        <taxon>Pseudomonadota</taxon>
        <taxon>Betaproteobacteria</taxon>
        <taxon>Burkholderiales</taxon>
        <taxon>Sphaerotilaceae</taxon>
        <taxon>Piscinibacter</taxon>
    </lineage>
</organism>
<dbReference type="PANTHER" id="PTHR30462:SF3">
    <property type="entry name" value="INTERMEMBRANE TRANSPORT PROTEIN PQIA"/>
    <property type="match status" value="1"/>
</dbReference>
<dbReference type="KEGG" id="rgu:A4W93_19970"/>
<dbReference type="PANTHER" id="PTHR30462">
    <property type="entry name" value="INTERMEMBRANE TRANSPORT PROTEIN PQIB-RELATED"/>
    <property type="match status" value="1"/>
</dbReference>
<dbReference type="GO" id="GO:0005886">
    <property type="term" value="C:plasma membrane"/>
    <property type="evidence" value="ECO:0007669"/>
    <property type="project" value="UniProtKB-SubCell"/>
</dbReference>
<proteinExistence type="predicted"/>